<feature type="compositionally biased region" description="Pro residues" evidence="1">
    <location>
        <begin position="89"/>
        <end position="103"/>
    </location>
</feature>
<comment type="caution">
    <text evidence="2">The sequence shown here is derived from an EMBL/GenBank/DDBJ whole genome shotgun (WGS) entry which is preliminary data.</text>
</comment>
<sequence length="596" mass="61027">MEVTQRLIPPPRDDDNEDVHLALLTANALWGRGEREEGLKWLRRAAEHASDANADMRSLELFKAAAEVTTHLSTSVPPPAPAQASSVAPPAPGASAAPPPPPAAASVTPQPPGAAQMPPQIRAANPAPPSPPASPRTPSGPPPAAPARSLSAAPPAAPAPPGIAPSRNPSAAPPGAAPSRHPPAASQPPAAAAGRPRNASAAPPPPGAIRGPSAAPPPVGRSEYPPAPQRAVMRQPGQPPQDRNAPVQPIPDPGAVRPSAHPRPEGNHARAPGHDPRLQRPAGDPRIAAAQQQQPSPEAQRRVRQQQPRVVTHIGLAPPASALAAARNAAAQQGATSPAIHTSEHPQAAGHSPGHPRTDASTPAAPPAAPPSALQVDPLHAPDTTRTSSKRSRGSQPSNSAGLRWDEDVTMQRLSVDFLREQELAAFAREHPELANIRVDDLDEDTRVIEGARTDVAPLVQASAAAEAWSGATNPDGPVRGETLAEAGLTGQPHATTPDADGSSEDDTAAFTHIPDPSWAADPTRWRPPAPPRVPATPLEPLPALRVAVLATGTPGEVRVVLLGERTEPPMGAATAILVPLSASEGGAIARLLSGV</sequence>
<feature type="region of interest" description="Disordered" evidence="1">
    <location>
        <begin position="489"/>
        <end position="529"/>
    </location>
</feature>
<feature type="compositionally biased region" description="Low complexity" evidence="1">
    <location>
        <begin position="104"/>
        <end position="125"/>
    </location>
</feature>
<dbReference type="AlphaFoldDB" id="A0A017SUF1"/>
<feature type="compositionally biased region" description="Basic and acidic residues" evidence="1">
    <location>
        <begin position="262"/>
        <end position="278"/>
    </location>
</feature>
<proteinExistence type="predicted"/>
<reference evidence="2 3" key="1">
    <citation type="submission" date="2013-05" db="EMBL/GenBank/DDBJ databases">
        <title>Genome assembly of Chondromyces apiculatus DSM 436.</title>
        <authorList>
            <person name="Sharma G."/>
            <person name="Khatri I."/>
            <person name="Kaur C."/>
            <person name="Mayilraj S."/>
            <person name="Subramanian S."/>
        </authorList>
    </citation>
    <scope>NUCLEOTIDE SEQUENCE [LARGE SCALE GENOMIC DNA]</scope>
    <source>
        <strain evidence="2 3">DSM 436</strain>
    </source>
</reference>
<keyword evidence="3" id="KW-1185">Reference proteome</keyword>
<protein>
    <submittedName>
        <fullName evidence="2">Uncharacterized protein</fullName>
    </submittedName>
</protein>
<organism evidence="2 3">
    <name type="scientific">Chondromyces apiculatus DSM 436</name>
    <dbReference type="NCBI Taxonomy" id="1192034"/>
    <lineage>
        <taxon>Bacteria</taxon>
        <taxon>Pseudomonadati</taxon>
        <taxon>Myxococcota</taxon>
        <taxon>Polyangia</taxon>
        <taxon>Polyangiales</taxon>
        <taxon>Polyangiaceae</taxon>
        <taxon>Chondromyces</taxon>
    </lineage>
</organism>
<accession>A0A017SUF1</accession>
<gene>
    <name evidence="2" type="ORF">CAP_0440</name>
</gene>
<feature type="compositionally biased region" description="Low complexity" evidence="1">
    <location>
        <begin position="305"/>
        <end position="335"/>
    </location>
</feature>
<evidence type="ECO:0000313" key="3">
    <source>
        <dbReference type="Proteomes" id="UP000019678"/>
    </source>
</evidence>
<evidence type="ECO:0000313" key="2">
    <source>
        <dbReference type="EMBL" id="EYF00569.1"/>
    </source>
</evidence>
<feature type="compositionally biased region" description="Low complexity" evidence="1">
    <location>
        <begin position="285"/>
        <end position="298"/>
    </location>
</feature>
<dbReference type="Proteomes" id="UP000019678">
    <property type="component" value="Unassembled WGS sequence"/>
</dbReference>
<evidence type="ECO:0000256" key="1">
    <source>
        <dbReference type="SAM" id="MobiDB-lite"/>
    </source>
</evidence>
<name>A0A017SUF1_9BACT</name>
<feature type="region of interest" description="Disordered" evidence="1">
    <location>
        <begin position="73"/>
        <end position="409"/>
    </location>
</feature>
<feature type="compositionally biased region" description="Low complexity" evidence="1">
    <location>
        <begin position="177"/>
        <end position="201"/>
    </location>
</feature>
<dbReference type="STRING" id="1192034.CAP_0440"/>
<feature type="compositionally biased region" description="Pro residues" evidence="1">
    <location>
        <begin position="126"/>
        <end position="145"/>
    </location>
</feature>
<dbReference type="EMBL" id="ASRX01000105">
    <property type="protein sequence ID" value="EYF00569.1"/>
    <property type="molecule type" value="Genomic_DNA"/>
</dbReference>